<dbReference type="eggNOG" id="ENOG502QVD2">
    <property type="taxonomic scope" value="Eukaryota"/>
</dbReference>
<feature type="domain" description="Ig-like" evidence="11">
    <location>
        <begin position="142"/>
        <end position="264"/>
    </location>
</feature>
<keyword evidence="7" id="KW-1015">Disulfide bond</keyword>
<evidence type="ECO:0000256" key="10">
    <source>
        <dbReference type="SAM" id="SignalP"/>
    </source>
</evidence>
<comment type="subcellular location">
    <subcellularLocation>
        <location evidence="1">Membrane</location>
        <topology evidence="1">Single-pass membrane protein</topology>
    </subcellularLocation>
</comment>
<dbReference type="PANTHER" id="PTHR12207">
    <property type="entry name" value="V-SET AND TRANSMEMBRANE DOMAIN-CONTAINING PROTEIN"/>
    <property type="match status" value="1"/>
</dbReference>
<dbReference type="RefSeq" id="XP_007572290.1">
    <property type="nucleotide sequence ID" value="XM_007572228.2"/>
</dbReference>
<protein>
    <submittedName>
        <fullName evidence="12">Prostaglandin F2 receptor inhibitor</fullName>
    </submittedName>
</protein>
<keyword evidence="3 10" id="KW-0732">Signal</keyword>
<dbReference type="InterPro" id="IPR007110">
    <property type="entry name" value="Ig-like_dom"/>
</dbReference>
<keyword evidence="13" id="KW-1185">Reference proteome</keyword>
<dbReference type="SMART" id="SM00406">
    <property type="entry name" value="IGv"/>
    <property type="match status" value="5"/>
</dbReference>
<dbReference type="GeneTree" id="ENSGT00940000158367"/>
<dbReference type="SMART" id="SM00409">
    <property type="entry name" value="IG"/>
    <property type="match status" value="6"/>
</dbReference>
<evidence type="ECO:0000256" key="8">
    <source>
        <dbReference type="ARBA" id="ARBA00023319"/>
    </source>
</evidence>
<evidence type="ECO:0000313" key="13">
    <source>
        <dbReference type="Proteomes" id="UP000028760"/>
    </source>
</evidence>
<feature type="domain" description="Ig-like" evidence="11">
    <location>
        <begin position="20"/>
        <end position="129"/>
    </location>
</feature>
<dbReference type="PROSITE" id="PS50835">
    <property type="entry name" value="IG_LIKE"/>
    <property type="match status" value="5"/>
</dbReference>
<dbReference type="PANTHER" id="PTHR12207:SF3">
    <property type="entry name" value="PROSTAGLANDIN F2 RECEPTOR NEGATIVE REGULATOR"/>
    <property type="match status" value="1"/>
</dbReference>
<keyword evidence="8" id="KW-0393">Immunoglobulin domain</keyword>
<evidence type="ECO:0000256" key="7">
    <source>
        <dbReference type="ARBA" id="ARBA00023157"/>
    </source>
</evidence>
<dbReference type="InterPro" id="IPR013106">
    <property type="entry name" value="Ig_V-set"/>
</dbReference>
<dbReference type="GO" id="GO:0016020">
    <property type="term" value="C:membrane"/>
    <property type="evidence" value="ECO:0007669"/>
    <property type="project" value="UniProtKB-SubCell"/>
</dbReference>
<dbReference type="SUPFAM" id="SSF48726">
    <property type="entry name" value="Immunoglobulin"/>
    <property type="match status" value="5"/>
</dbReference>
<dbReference type="InterPro" id="IPR003599">
    <property type="entry name" value="Ig_sub"/>
</dbReference>
<dbReference type="STRING" id="48698.ENSPFOP00000004612"/>
<feature type="transmembrane region" description="Helical" evidence="9">
    <location>
        <begin position="846"/>
        <end position="872"/>
    </location>
</feature>
<evidence type="ECO:0000256" key="6">
    <source>
        <dbReference type="ARBA" id="ARBA00023136"/>
    </source>
</evidence>
<keyword evidence="5 9" id="KW-1133">Transmembrane helix</keyword>
<dbReference type="EMBL" id="AYCK01014630">
    <property type="status" value="NOT_ANNOTATED_CDS"/>
    <property type="molecule type" value="Genomic_DNA"/>
</dbReference>
<dbReference type="AlphaFoldDB" id="A0A087XFQ9"/>
<evidence type="ECO:0000256" key="2">
    <source>
        <dbReference type="ARBA" id="ARBA00022692"/>
    </source>
</evidence>
<proteinExistence type="predicted"/>
<feature type="domain" description="Ig-like" evidence="11">
    <location>
        <begin position="418"/>
        <end position="543"/>
    </location>
</feature>
<organism evidence="12 13">
    <name type="scientific">Poecilia formosa</name>
    <name type="common">Amazon molly</name>
    <name type="synonym">Limia formosa</name>
    <dbReference type="NCBI Taxonomy" id="48698"/>
    <lineage>
        <taxon>Eukaryota</taxon>
        <taxon>Metazoa</taxon>
        <taxon>Chordata</taxon>
        <taxon>Craniata</taxon>
        <taxon>Vertebrata</taxon>
        <taxon>Euteleostomi</taxon>
        <taxon>Actinopterygii</taxon>
        <taxon>Neopterygii</taxon>
        <taxon>Teleostei</taxon>
        <taxon>Neoteleostei</taxon>
        <taxon>Acanthomorphata</taxon>
        <taxon>Ovalentaria</taxon>
        <taxon>Atherinomorphae</taxon>
        <taxon>Cyprinodontiformes</taxon>
        <taxon>Poeciliidae</taxon>
        <taxon>Poeciliinae</taxon>
        <taxon>Poecilia</taxon>
    </lineage>
</organism>
<dbReference type="OMA" id="MPVSILW"/>
<dbReference type="InterPro" id="IPR003598">
    <property type="entry name" value="Ig_sub2"/>
</dbReference>
<dbReference type="Pfam" id="PF07686">
    <property type="entry name" value="V-set"/>
    <property type="match status" value="3"/>
</dbReference>
<feature type="domain" description="Ig-like" evidence="11">
    <location>
        <begin position="289"/>
        <end position="391"/>
    </location>
</feature>
<dbReference type="Ensembl" id="ENSPFOT00000004620.2">
    <property type="protein sequence ID" value="ENSPFOP00000004612.2"/>
    <property type="gene ID" value="ENSPFOG00000004639.2"/>
</dbReference>
<feature type="signal peptide" evidence="10">
    <location>
        <begin position="1"/>
        <end position="20"/>
    </location>
</feature>
<dbReference type="FunFam" id="2.60.40.10:FF:000191">
    <property type="entry name" value="Immunoglobulin superfamily member 3"/>
    <property type="match status" value="1"/>
</dbReference>
<evidence type="ECO:0000256" key="1">
    <source>
        <dbReference type="ARBA" id="ARBA00004167"/>
    </source>
</evidence>
<sequence>MEPGFLALAFGLLFIGGCSARVVTVSPGPLIRVEGQPVSIRCDVNDYGGPSEQDFDWEMSRDGNEPRSRIISTFESSFSDPSFSRRVASGDISVVRLQDNEAELKIGEVKLTDSGFYLCRTPSTDPTTSGNYDAQVQLRVIPNTLKVTPQTPPPVVQEGHDLTLSCSATRELTFPSLTYLSIAWLVKTSGGSEEILTFGPQGDVVTGPRFTRRYLDGDLRLVPGRNGAFELVISRVTASDEGTYACTGAEWTSESGGKWTKIVESSKEMGAVSVTPTNRSLNVKASSSPSSQSSTSLLLSPGNTLTLLCHVSADNLDVLSLEVTWLADDGEIITVNRSGVVRANSVSKRGEASLEKTGDSDYRLAVRGVSSRDGGVYTCRVQAFIEEGRVTGGGAGRWHMVAEKTSNPVTVKVSEVKPNFTLTLEAATKPQKTGEPIELSCDVTNISQLPPGGRLGVSWEYISLPDKVTNASPPKLIGSLDANGNLESNSAYKDRLDSGVLVLSRVQPNTFKLRFLRTQKIDMGQYVCTVSAWSVTSQGKMVNAAEYKSSPLTIQWETKSPTVKVAAKTIRSVSVGGATFEMTCSAITENIGDWIGFAVQIQSQSGTEAIKTIMSLSPDNVVQVTDPSRRDSLVLAKTGAREFNFRLEGVQPSDKGNYWCDVTAFTKQLPDQSWTTAATGNSNRITINFQENGPSFSVETRYDTSSVYPWETAKMECSVRVSGSSPKSGGTNSQTEELAYEVRWFFTRLRGEQTTSPVVSVDRFGVVTKSNRNSSSDVSIERKDANTYVLYIFGTQDSDSGEYHCMVTPWYKSTSSGLWTQDKDYTSGKVFLSVKIAVWDSLKLPLLYGASASLGVGVFSLLLGLICARCCCRNTAHTPRSRTKLMDLEMD</sequence>
<name>A0A087XFQ9_POEFO</name>
<evidence type="ECO:0000313" key="12">
    <source>
        <dbReference type="Ensembl" id="ENSPFOP00000004612.2"/>
    </source>
</evidence>
<evidence type="ECO:0000256" key="9">
    <source>
        <dbReference type="SAM" id="Phobius"/>
    </source>
</evidence>
<keyword evidence="6 9" id="KW-0472">Membrane</keyword>
<accession>A0A087XFQ9</accession>
<evidence type="ECO:0000256" key="4">
    <source>
        <dbReference type="ARBA" id="ARBA00022737"/>
    </source>
</evidence>
<dbReference type="SMART" id="SM00408">
    <property type="entry name" value="IGc2"/>
    <property type="match status" value="3"/>
</dbReference>
<feature type="chain" id="PRO_5001832836" evidence="10">
    <location>
        <begin position="21"/>
        <end position="891"/>
    </location>
</feature>
<evidence type="ECO:0000259" key="11">
    <source>
        <dbReference type="PROSITE" id="PS50835"/>
    </source>
</evidence>
<dbReference type="InterPro" id="IPR051102">
    <property type="entry name" value="IgSF_V-set/TM_domain"/>
</dbReference>
<reference evidence="12" key="3">
    <citation type="submission" date="2025-09" db="UniProtKB">
        <authorList>
            <consortium name="Ensembl"/>
        </authorList>
    </citation>
    <scope>IDENTIFICATION</scope>
</reference>
<evidence type="ECO:0000256" key="3">
    <source>
        <dbReference type="ARBA" id="ARBA00022729"/>
    </source>
</evidence>
<keyword evidence="4" id="KW-0677">Repeat</keyword>
<dbReference type="InterPro" id="IPR013783">
    <property type="entry name" value="Ig-like_fold"/>
</dbReference>
<dbReference type="GeneID" id="103151945"/>
<reference evidence="12" key="2">
    <citation type="submission" date="2025-08" db="UniProtKB">
        <authorList>
            <consortium name="Ensembl"/>
        </authorList>
    </citation>
    <scope>IDENTIFICATION</scope>
</reference>
<dbReference type="Proteomes" id="UP000028760">
    <property type="component" value="Unassembled WGS sequence"/>
</dbReference>
<dbReference type="InterPro" id="IPR036179">
    <property type="entry name" value="Ig-like_dom_sf"/>
</dbReference>
<keyword evidence="2 9" id="KW-0812">Transmembrane</keyword>
<dbReference type="CTD" id="101884699"/>
<feature type="domain" description="Ig-like" evidence="11">
    <location>
        <begin position="694"/>
        <end position="826"/>
    </location>
</feature>
<dbReference type="Gene3D" id="2.60.40.10">
    <property type="entry name" value="Immunoglobulins"/>
    <property type="match status" value="6"/>
</dbReference>
<dbReference type="OrthoDB" id="9873136at2759"/>
<reference evidence="13" key="1">
    <citation type="submission" date="2013-10" db="EMBL/GenBank/DDBJ databases">
        <authorList>
            <person name="Schartl M."/>
            <person name="Warren W."/>
        </authorList>
    </citation>
    <scope>NUCLEOTIDE SEQUENCE [LARGE SCALE GENOMIC DNA]</scope>
    <source>
        <strain evidence="13">female</strain>
    </source>
</reference>
<dbReference type="KEGG" id="pfor:103151945"/>
<evidence type="ECO:0000256" key="5">
    <source>
        <dbReference type="ARBA" id="ARBA00022989"/>
    </source>
</evidence>